<dbReference type="SUPFAM" id="SSF51735">
    <property type="entry name" value="NAD(P)-binding Rossmann-fold domains"/>
    <property type="match status" value="1"/>
</dbReference>
<dbReference type="Gene3D" id="3.40.50.720">
    <property type="entry name" value="NAD(P)-binding Rossmann-like Domain"/>
    <property type="match status" value="1"/>
</dbReference>
<reference evidence="1 2" key="1">
    <citation type="journal article" date="2012" name="Int. J. Syst. Evol. Microbiol.">
        <title>Flammeovirga pacifica sp. nov., isolated from deep-sea sediment.</title>
        <authorList>
            <person name="Xu H."/>
            <person name="Fu Y."/>
            <person name="Yang N."/>
            <person name="Ding Z."/>
            <person name="Lai Q."/>
            <person name="Zeng R."/>
        </authorList>
    </citation>
    <scope>NUCLEOTIDE SEQUENCE [LARGE SCALE GENOMIC DNA]</scope>
    <source>
        <strain evidence="2">DSM 24597 / LMG 26175 / WPAGA1</strain>
    </source>
</reference>
<evidence type="ECO:0000313" key="1">
    <source>
        <dbReference type="EMBL" id="OHX66963.1"/>
    </source>
</evidence>
<gene>
    <name evidence="1" type="ORF">NH26_11715</name>
</gene>
<dbReference type="AlphaFoldDB" id="A0A1S1Z1A6"/>
<dbReference type="STRING" id="915059.NH26_11715"/>
<dbReference type="EMBL" id="JRYR02000001">
    <property type="protein sequence ID" value="OHX66963.1"/>
    <property type="molecule type" value="Genomic_DNA"/>
</dbReference>
<organism evidence="1 2">
    <name type="scientific">Flammeovirga pacifica</name>
    <dbReference type="NCBI Taxonomy" id="915059"/>
    <lineage>
        <taxon>Bacteria</taxon>
        <taxon>Pseudomonadati</taxon>
        <taxon>Bacteroidota</taxon>
        <taxon>Cytophagia</taxon>
        <taxon>Cytophagales</taxon>
        <taxon>Flammeovirgaceae</taxon>
        <taxon>Flammeovirga</taxon>
    </lineage>
</organism>
<dbReference type="OrthoDB" id="9798632at2"/>
<keyword evidence="2" id="KW-1185">Reference proteome</keyword>
<dbReference type="PANTHER" id="PTHR14097:SF7">
    <property type="entry name" value="OXIDOREDUCTASE HTATIP2"/>
    <property type="match status" value="1"/>
</dbReference>
<dbReference type="RefSeq" id="WP_044224164.1">
    <property type="nucleotide sequence ID" value="NZ_JRYR02000001.1"/>
</dbReference>
<dbReference type="Proteomes" id="UP000179797">
    <property type="component" value="Unassembled WGS sequence"/>
</dbReference>
<evidence type="ECO:0008006" key="3">
    <source>
        <dbReference type="Google" id="ProtNLM"/>
    </source>
</evidence>
<name>A0A1S1Z1A6_FLAPC</name>
<protein>
    <recommendedName>
        <fullName evidence="3">NAD-dependent epimerase/dehydratase domain-containing protein</fullName>
    </recommendedName>
</protein>
<sequence length="217" mass="24196">MKQRIALIIGGTGLIGTSLINELIESDQYRKIISIARRPLGQPHIKVSEVITNLDNISNLEIKEDITDAFCCLGTTMKKAGSKEAFYQVDYNFVIAFAELSKKIQVSSFNVVTAMGSNKNSKVYYNRVKGEVQEEVIKLNFDVLNIYQPSLLIGDRDETRLGEDLGKILNKVLRPIIPKKYQGINGKKVAKSMIRTALSSTKKVNILTSDQLQTIGE</sequence>
<evidence type="ECO:0000313" key="2">
    <source>
        <dbReference type="Proteomes" id="UP000179797"/>
    </source>
</evidence>
<dbReference type="InterPro" id="IPR036291">
    <property type="entry name" value="NAD(P)-bd_dom_sf"/>
</dbReference>
<accession>A0A1S1Z1A6</accession>
<proteinExistence type="predicted"/>
<dbReference type="PANTHER" id="PTHR14097">
    <property type="entry name" value="OXIDOREDUCTASE HTATIP2"/>
    <property type="match status" value="1"/>
</dbReference>
<comment type="caution">
    <text evidence="1">The sequence shown here is derived from an EMBL/GenBank/DDBJ whole genome shotgun (WGS) entry which is preliminary data.</text>
</comment>